<reference evidence="2 3" key="1">
    <citation type="submission" date="2021-01" db="EMBL/GenBank/DDBJ databases">
        <title>Identification and Characterization of Corynebacterium sp.</title>
        <authorList>
            <person name="Luo Q."/>
            <person name="Qu P."/>
            <person name="Chen Q."/>
        </authorList>
    </citation>
    <scope>NUCLEOTIDE SEQUENCE [LARGE SCALE GENOMIC DNA]</scope>
    <source>
        <strain evidence="2 3">MC-18</strain>
    </source>
</reference>
<evidence type="ECO:0000313" key="2">
    <source>
        <dbReference type="EMBL" id="MCO6393997.1"/>
    </source>
</evidence>
<dbReference type="InterPro" id="IPR001584">
    <property type="entry name" value="Integrase_cat-core"/>
</dbReference>
<dbReference type="AlphaFoldDB" id="A0AAW5HSS2"/>
<dbReference type="Pfam" id="PF13683">
    <property type="entry name" value="rve_3"/>
    <property type="match status" value="1"/>
</dbReference>
<dbReference type="GO" id="GO:0015074">
    <property type="term" value="P:DNA integration"/>
    <property type="evidence" value="ECO:0007669"/>
    <property type="project" value="InterPro"/>
</dbReference>
<proteinExistence type="predicted"/>
<sequence length="51" mass="5887">MDELGGEVERATAGWVHWYNHERLHSSLGHIPPIKHYTNYQRENHAGLHAA</sequence>
<protein>
    <submittedName>
        <fullName evidence="2">Transposase</fullName>
    </submittedName>
</protein>
<comment type="caution">
    <text evidence="2">The sequence shown here is derived from an EMBL/GenBank/DDBJ whole genome shotgun (WGS) entry which is preliminary data.</text>
</comment>
<name>A0AAW5HSS2_9CORY</name>
<feature type="domain" description="Integrase catalytic" evidence="1">
    <location>
        <begin position="7"/>
        <end position="33"/>
    </location>
</feature>
<accession>A0AAW5HSS2</accession>
<dbReference type="EMBL" id="JAEUWV010000002">
    <property type="protein sequence ID" value="MCO6393997.1"/>
    <property type="molecule type" value="Genomic_DNA"/>
</dbReference>
<dbReference type="SUPFAM" id="SSF53098">
    <property type="entry name" value="Ribonuclease H-like"/>
    <property type="match status" value="1"/>
</dbReference>
<dbReference type="InterPro" id="IPR012337">
    <property type="entry name" value="RNaseH-like_sf"/>
</dbReference>
<gene>
    <name evidence="2" type="ORF">JMN37_03205</name>
</gene>
<dbReference type="RefSeq" id="WP_413774083.1">
    <property type="nucleotide sequence ID" value="NZ_JAOUZI010000001.1"/>
</dbReference>
<evidence type="ECO:0000259" key="1">
    <source>
        <dbReference type="Pfam" id="PF13683"/>
    </source>
</evidence>
<dbReference type="Proteomes" id="UP001205920">
    <property type="component" value="Unassembled WGS sequence"/>
</dbReference>
<keyword evidence="3" id="KW-1185">Reference proteome</keyword>
<organism evidence="2 3">
    <name type="scientific">Corynebacterium lipophilum</name>
    <dbReference type="NCBI Taxonomy" id="2804918"/>
    <lineage>
        <taxon>Bacteria</taxon>
        <taxon>Bacillati</taxon>
        <taxon>Actinomycetota</taxon>
        <taxon>Actinomycetes</taxon>
        <taxon>Mycobacteriales</taxon>
        <taxon>Corynebacteriaceae</taxon>
        <taxon>Corynebacterium</taxon>
    </lineage>
</organism>
<evidence type="ECO:0000313" key="3">
    <source>
        <dbReference type="Proteomes" id="UP001205920"/>
    </source>
</evidence>